<evidence type="ECO:0000313" key="3">
    <source>
        <dbReference type="Proteomes" id="UP000799767"/>
    </source>
</evidence>
<dbReference type="GeneID" id="54473906"/>
<dbReference type="AlphaFoldDB" id="A0A6A6PZA1"/>
<sequence length="312" mass="34727">MLHSFFDFTMDSFFDNAPALRGDTSMQPARLGTEVGLDGRAIHRKDDQSLLESPSDPLPSERMDSPSIINAHFKTDGQSDSCPTADPHTKDRILCPSPVRSPSRHFSWLSDIDCSNLGGKPTLLSPVTTTSSKALPLSPKAAPPPATPTTSLHHHDIPRPLSPKISTLGWPSAFAENIFQHIGREQTGTPQTAMLFYDDIRVVESDVSIEIMGDGDPDAEFWASLEEPIARPSGPVMRRQTPFIEPPLIREPSPWPELVVHDSTPFVKQFKDREGDFLELIHEYSRWAQLTDTLPMSRWEVPTIDLPLIVVH</sequence>
<gene>
    <name evidence="2" type="ORF">BDY17DRAFT_292909</name>
</gene>
<organism evidence="2 3">
    <name type="scientific">Neohortaea acidophila</name>
    <dbReference type="NCBI Taxonomy" id="245834"/>
    <lineage>
        <taxon>Eukaryota</taxon>
        <taxon>Fungi</taxon>
        <taxon>Dikarya</taxon>
        <taxon>Ascomycota</taxon>
        <taxon>Pezizomycotina</taxon>
        <taxon>Dothideomycetes</taxon>
        <taxon>Dothideomycetidae</taxon>
        <taxon>Mycosphaerellales</taxon>
        <taxon>Teratosphaeriaceae</taxon>
        <taxon>Neohortaea</taxon>
    </lineage>
</organism>
<keyword evidence="3" id="KW-1185">Reference proteome</keyword>
<protein>
    <submittedName>
        <fullName evidence="2">Uncharacterized protein</fullName>
    </submittedName>
</protein>
<accession>A0A6A6PZA1</accession>
<feature type="compositionally biased region" description="Low complexity" evidence="1">
    <location>
        <begin position="128"/>
        <end position="140"/>
    </location>
</feature>
<evidence type="ECO:0000313" key="2">
    <source>
        <dbReference type="EMBL" id="KAF2485089.1"/>
    </source>
</evidence>
<dbReference type="RefSeq" id="XP_033591658.1">
    <property type="nucleotide sequence ID" value="XM_033732904.1"/>
</dbReference>
<feature type="region of interest" description="Disordered" evidence="1">
    <location>
        <begin position="39"/>
        <end position="96"/>
    </location>
</feature>
<feature type="region of interest" description="Disordered" evidence="1">
    <location>
        <begin position="128"/>
        <end position="157"/>
    </location>
</feature>
<evidence type="ECO:0000256" key="1">
    <source>
        <dbReference type="SAM" id="MobiDB-lite"/>
    </source>
</evidence>
<dbReference type="EMBL" id="MU001633">
    <property type="protein sequence ID" value="KAF2485089.1"/>
    <property type="molecule type" value="Genomic_DNA"/>
</dbReference>
<name>A0A6A6PZA1_9PEZI</name>
<proteinExistence type="predicted"/>
<reference evidence="2" key="1">
    <citation type="journal article" date="2020" name="Stud. Mycol.">
        <title>101 Dothideomycetes genomes: a test case for predicting lifestyles and emergence of pathogens.</title>
        <authorList>
            <person name="Haridas S."/>
            <person name="Albert R."/>
            <person name="Binder M."/>
            <person name="Bloem J."/>
            <person name="Labutti K."/>
            <person name="Salamov A."/>
            <person name="Andreopoulos B."/>
            <person name="Baker S."/>
            <person name="Barry K."/>
            <person name="Bills G."/>
            <person name="Bluhm B."/>
            <person name="Cannon C."/>
            <person name="Castanera R."/>
            <person name="Culley D."/>
            <person name="Daum C."/>
            <person name="Ezra D."/>
            <person name="Gonzalez J."/>
            <person name="Henrissat B."/>
            <person name="Kuo A."/>
            <person name="Liang C."/>
            <person name="Lipzen A."/>
            <person name="Lutzoni F."/>
            <person name="Magnuson J."/>
            <person name="Mondo S."/>
            <person name="Nolan M."/>
            <person name="Ohm R."/>
            <person name="Pangilinan J."/>
            <person name="Park H.-J."/>
            <person name="Ramirez L."/>
            <person name="Alfaro M."/>
            <person name="Sun H."/>
            <person name="Tritt A."/>
            <person name="Yoshinaga Y."/>
            <person name="Zwiers L.-H."/>
            <person name="Turgeon B."/>
            <person name="Goodwin S."/>
            <person name="Spatafora J."/>
            <person name="Crous P."/>
            <person name="Grigoriev I."/>
        </authorList>
    </citation>
    <scope>NUCLEOTIDE SEQUENCE</scope>
    <source>
        <strain evidence="2">CBS 113389</strain>
    </source>
</reference>
<dbReference type="Proteomes" id="UP000799767">
    <property type="component" value="Unassembled WGS sequence"/>
</dbReference>